<feature type="compositionally biased region" description="Polar residues" evidence="1">
    <location>
        <begin position="510"/>
        <end position="536"/>
    </location>
</feature>
<dbReference type="EMBL" id="BBTG02000024">
    <property type="protein sequence ID" value="GAO18436.1"/>
    <property type="molecule type" value="Genomic_DNA"/>
</dbReference>
<organism evidence="2 3">
    <name type="scientific">Ustilaginoidea virens</name>
    <name type="common">Rice false smut fungus</name>
    <name type="synonym">Villosiclava virens</name>
    <dbReference type="NCBI Taxonomy" id="1159556"/>
    <lineage>
        <taxon>Eukaryota</taxon>
        <taxon>Fungi</taxon>
        <taxon>Dikarya</taxon>
        <taxon>Ascomycota</taxon>
        <taxon>Pezizomycotina</taxon>
        <taxon>Sordariomycetes</taxon>
        <taxon>Hypocreomycetidae</taxon>
        <taxon>Hypocreales</taxon>
        <taxon>Clavicipitaceae</taxon>
        <taxon>Ustilaginoidea</taxon>
    </lineage>
</organism>
<protein>
    <submittedName>
        <fullName evidence="2">Uncharacterized protein</fullName>
    </submittedName>
</protein>
<feature type="region of interest" description="Disordered" evidence="1">
    <location>
        <begin position="752"/>
        <end position="830"/>
    </location>
</feature>
<accession>A0A1B5L4I6</accession>
<feature type="compositionally biased region" description="Low complexity" evidence="1">
    <location>
        <begin position="754"/>
        <end position="775"/>
    </location>
</feature>
<feature type="region of interest" description="Disordered" evidence="1">
    <location>
        <begin position="397"/>
        <end position="422"/>
    </location>
</feature>
<reference evidence="3" key="1">
    <citation type="journal article" date="2016" name="Genome Announc.">
        <title>Genome sequence of Ustilaginoidea virens IPU010, a rice pathogenic fungus causing false smut.</title>
        <authorList>
            <person name="Kumagai T."/>
            <person name="Ishii T."/>
            <person name="Terai G."/>
            <person name="Umemura M."/>
            <person name="Machida M."/>
            <person name="Asai K."/>
        </authorList>
    </citation>
    <scope>NUCLEOTIDE SEQUENCE [LARGE SCALE GENOMIC DNA]</scope>
    <source>
        <strain evidence="3">IPU010</strain>
    </source>
</reference>
<dbReference type="AlphaFoldDB" id="A0A1B5L4I6"/>
<evidence type="ECO:0000313" key="2">
    <source>
        <dbReference type="EMBL" id="GAO18436.1"/>
    </source>
</evidence>
<feature type="region of interest" description="Disordered" evidence="1">
    <location>
        <begin position="1"/>
        <end position="37"/>
    </location>
</feature>
<feature type="compositionally biased region" description="Low complexity" evidence="1">
    <location>
        <begin position="397"/>
        <end position="406"/>
    </location>
</feature>
<evidence type="ECO:0000256" key="1">
    <source>
        <dbReference type="SAM" id="MobiDB-lite"/>
    </source>
</evidence>
<evidence type="ECO:0000313" key="3">
    <source>
        <dbReference type="Proteomes" id="UP000054053"/>
    </source>
</evidence>
<dbReference type="Proteomes" id="UP000054053">
    <property type="component" value="Unassembled WGS sequence"/>
</dbReference>
<comment type="caution">
    <text evidence="2">The sequence shown here is derived from an EMBL/GenBank/DDBJ whole genome shotgun (WGS) entry which is preliminary data.</text>
</comment>
<feature type="region of interest" description="Disordered" evidence="1">
    <location>
        <begin position="591"/>
        <end position="643"/>
    </location>
</feature>
<feature type="compositionally biased region" description="Low complexity" evidence="1">
    <location>
        <begin position="815"/>
        <end position="825"/>
    </location>
</feature>
<feature type="compositionally biased region" description="Basic and acidic residues" evidence="1">
    <location>
        <begin position="468"/>
        <end position="485"/>
    </location>
</feature>
<feature type="compositionally biased region" description="Basic and acidic residues" evidence="1">
    <location>
        <begin position="537"/>
        <end position="555"/>
    </location>
</feature>
<sequence length="842" mass="91539">MRTAASLRPPRNKAAQSKHKQGRSHDLAQVPPLPQIPETLRAAKARSKFESFRKRVKAPQQSGAIVNTARDMSHKPAGSSSDVKVPRRHRRGKVSLRSQISEPTLHSTTMGFPLSAMTCMTRNADVRRLSDGSAQSPTLGNASLDIGTDCRPREKHVFWLAPPRLSPMEITREHLIRKARAQKVRGMCHVPKLEHRWYWTPGWEKFLILPRAPSTTQHCDVSRELMRVEEQDANLPALESLNPPRGKYASDECPRLSLHLGGINTLMPSFTNLASLVKHKAAVPRELAPLSMSGAMRFRSRRLSSNPEGKRGSLTTVVEAAAWAPQSHHTRDASEDTATGTVAHDEFCFPSRHALAGQHGVLGAPGNVHERDRLVGAHHLLASYKCNLSATPRQVSDSWSFDSSSSLTETLMPPTGRGRPLRVDPDLTAGRIQSMAGSILTCTTSEGSRVVGSRPEHASGILFTPVEARGRESESVSASRRRDARPSSGLRRHSFHAKTPPSVGSRDGSPASSQRYEGPFASTQGVPQRYFNTDSLTNRHRDNVYPLPLRHDSDRQLPSIAIPDSPTLGQEAAPLIRDSYSIANQIESLELPEPSASFRGGRGEASRSQGADTRPLHQNRATATKGKSPPAPKRGMLRRGASGHGACSSSFALNKAKSHDAFTLLPRLSPGRGAELGSDTDMRSRLSPCFNPAVGAPTTATALQALDTASRLASVMNRDKTVAPANLVKLATADESFRKMATFSGLFSRHVRRSSCGSPNLSSSSRASDSVAMPSRSREGGSEHGDNPEHEKSRDQGLSHSPPQLTRQQQRRAVSGGSHSSTSGTFVGLKDRFKLKKKVSRV</sequence>
<feature type="region of interest" description="Disordered" evidence="1">
    <location>
        <begin position="50"/>
        <end position="96"/>
    </location>
</feature>
<proteinExistence type="predicted"/>
<name>A0A1B5L4I6_USTVR</name>
<feature type="compositionally biased region" description="Basic and acidic residues" evidence="1">
    <location>
        <begin position="776"/>
        <end position="797"/>
    </location>
</feature>
<feature type="compositionally biased region" description="Polar residues" evidence="1">
    <location>
        <begin position="798"/>
        <end position="812"/>
    </location>
</feature>
<feature type="region of interest" description="Disordered" evidence="1">
    <location>
        <begin position="461"/>
        <end position="570"/>
    </location>
</feature>
<gene>
    <name evidence="2" type="ORF">UVI_02042490</name>
</gene>